<dbReference type="Proteomes" id="UP001207930">
    <property type="component" value="Unassembled WGS sequence"/>
</dbReference>
<dbReference type="PROSITE" id="PS51257">
    <property type="entry name" value="PROKAR_LIPOPROTEIN"/>
    <property type="match status" value="1"/>
</dbReference>
<dbReference type="InterPro" id="IPR011727">
    <property type="entry name" value="CHP02117"/>
</dbReference>
<dbReference type="RefSeq" id="WP_264500752.1">
    <property type="nucleotide sequence ID" value="NZ_JAPDDS010000004.1"/>
</dbReference>
<dbReference type="Pfam" id="PF09601">
    <property type="entry name" value="DUF2459"/>
    <property type="match status" value="1"/>
</dbReference>
<evidence type="ECO:0000313" key="3">
    <source>
        <dbReference type="Proteomes" id="UP001207930"/>
    </source>
</evidence>
<proteinExistence type="predicted"/>
<keyword evidence="3" id="KW-1185">Reference proteome</keyword>
<reference evidence="2 3" key="1">
    <citation type="submission" date="2022-10" db="EMBL/GenBank/DDBJ databases">
        <title>Luteolibacter flavescens strain MCCC 1K03193, whole genome shotgun sequencing project.</title>
        <authorList>
            <person name="Zhao G."/>
            <person name="Shen L."/>
        </authorList>
    </citation>
    <scope>NUCLEOTIDE SEQUENCE [LARGE SCALE GENOMIC DNA]</scope>
    <source>
        <strain evidence="2 3">MCCC 1K03193</strain>
    </source>
</reference>
<keyword evidence="1" id="KW-0732">Signal</keyword>
<accession>A0ABT3FMJ8</accession>
<name>A0ABT3FMJ8_9BACT</name>
<sequence>MSLLRRLLLLPALLLASCTLHLPVPDAAAGHRVETRTMPVAASADTVPIYLLSDNLHTALVFDLKWLEQSGYVKPREIGEHKWVTMSWGERTAYVQERWLTPYQVFRALCTPSPSVMEIIPIDWTVEQVCHHQKVFIADVPRSSGPALAAFLNGCAAKKPDGTPDTVGPSSWGDGRLIRCPENYSYYFPRICNVWTAQSLQACGYSIRTGSALSASGLVRQATSEKNGFVKIWDPEEKKAAAAAR</sequence>
<feature type="chain" id="PRO_5045916999" evidence="1">
    <location>
        <begin position="23"/>
        <end position="245"/>
    </location>
</feature>
<dbReference type="EMBL" id="JAPDDS010000004">
    <property type="protein sequence ID" value="MCW1884795.1"/>
    <property type="molecule type" value="Genomic_DNA"/>
</dbReference>
<evidence type="ECO:0000313" key="2">
    <source>
        <dbReference type="EMBL" id="MCW1884795.1"/>
    </source>
</evidence>
<feature type="signal peptide" evidence="1">
    <location>
        <begin position="1"/>
        <end position="22"/>
    </location>
</feature>
<gene>
    <name evidence="2" type="ORF">OKA04_08655</name>
</gene>
<organism evidence="2 3">
    <name type="scientific">Luteolibacter flavescens</name>
    <dbReference type="NCBI Taxonomy" id="1859460"/>
    <lineage>
        <taxon>Bacteria</taxon>
        <taxon>Pseudomonadati</taxon>
        <taxon>Verrucomicrobiota</taxon>
        <taxon>Verrucomicrobiia</taxon>
        <taxon>Verrucomicrobiales</taxon>
        <taxon>Verrucomicrobiaceae</taxon>
        <taxon>Luteolibacter</taxon>
    </lineage>
</organism>
<evidence type="ECO:0000256" key="1">
    <source>
        <dbReference type="SAM" id="SignalP"/>
    </source>
</evidence>
<protein>
    <submittedName>
        <fullName evidence="2">DUF2459 domain-containing protein</fullName>
    </submittedName>
</protein>
<comment type="caution">
    <text evidence="2">The sequence shown here is derived from an EMBL/GenBank/DDBJ whole genome shotgun (WGS) entry which is preliminary data.</text>
</comment>